<sequence length="279" mass="30276">MYQPVVPLSGVAGWRFLERTEAAQRQAFEGSARIQRDAAYFQERIADVSSARDLVADRRMLAVALGAFGLDDDLYKTAFLERMLSEGTDDPQSLANKFVDPRYTAFSKAFGFGDLGGPHVARAGFGQDIVARYKERQFEIAVGNSDESMRLAMTFRREIAGLAAAASDGANGTQWYRIMGSNPLRSVVEAAFGLPARFAGLDVDRQREMLEDKTSRMFGTSSVAAFREPEAVDKIISRFLVRRQAEAGPTAGTPGAAALTLLQSAGSTGLTNLILSSAR</sequence>
<comment type="caution">
    <text evidence="1">The sequence shown here is derived from an EMBL/GenBank/DDBJ whole genome shotgun (WGS) entry which is preliminary data.</text>
</comment>
<dbReference type="AlphaFoldDB" id="A0A6L5Z5I3"/>
<dbReference type="EMBL" id="WIND01000026">
    <property type="protein sequence ID" value="MSU91793.1"/>
    <property type="molecule type" value="Genomic_DNA"/>
</dbReference>
<dbReference type="SUPFAM" id="SSF158837">
    <property type="entry name" value="AGR C 984p-like"/>
    <property type="match status" value="1"/>
</dbReference>
<proteinExistence type="predicted"/>
<organism evidence="1 2">
    <name type="scientific">Halovulum marinum</name>
    <dbReference type="NCBI Taxonomy" id="2662447"/>
    <lineage>
        <taxon>Bacteria</taxon>
        <taxon>Pseudomonadati</taxon>
        <taxon>Pseudomonadota</taxon>
        <taxon>Alphaproteobacteria</taxon>
        <taxon>Rhodobacterales</taxon>
        <taxon>Paracoccaceae</taxon>
        <taxon>Halovulum</taxon>
    </lineage>
</organism>
<dbReference type="RefSeq" id="WP_154449219.1">
    <property type="nucleotide sequence ID" value="NZ_WIND01000026.1"/>
</dbReference>
<gene>
    <name evidence="1" type="ORF">GE300_19640</name>
</gene>
<dbReference type="InterPro" id="IPR023157">
    <property type="entry name" value="AGR-C-984p-like_sf"/>
</dbReference>
<accession>A0A6L5Z5I3</accession>
<name>A0A6L5Z5I3_9RHOB</name>
<evidence type="ECO:0000313" key="1">
    <source>
        <dbReference type="EMBL" id="MSU91793.1"/>
    </source>
</evidence>
<reference evidence="1 2" key="1">
    <citation type="submission" date="2019-10" db="EMBL/GenBank/DDBJ databases">
        <title>Cognatihalovulum marinum gen. nov. sp. nov., a new member of the family Rhodobacteraceae isolated from deep seawater of the Northwest Indian Ocean.</title>
        <authorList>
            <person name="Ruan C."/>
            <person name="Wang J."/>
            <person name="Zheng X."/>
            <person name="Song L."/>
            <person name="Zhu Y."/>
            <person name="Huang Y."/>
            <person name="Lu Z."/>
            <person name="Du W."/>
            <person name="Huang L."/>
            <person name="Dai X."/>
        </authorList>
    </citation>
    <scope>NUCLEOTIDE SEQUENCE [LARGE SCALE GENOMIC DNA]</scope>
    <source>
        <strain evidence="1 2">2CG4</strain>
    </source>
</reference>
<dbReference type="Pfam" id="PF06748">
    <property type="entry name" value="DUF1217"/>
    <property type="match status" value="1"/>
</dbReference>
<dbReference type="Proteomes" id="UP000474957">
    <property type="component" value="Unassembled WGS sequence"/>
</dbReference>
<evidence type="ECO:0000313" key="2">
    <source>
        <dbReference type="Proteomes" id="UP000474957"/>
    </source>
</evidence>
<protein>
    <submittedName>
        <fullName evidence="1">DUF1217 domain-containing protein</fullName>
    </submittedName>
</protein>
<keyword evidence="2" id="KW-1185">Reference proteome</keyword>
<dbReference type="InterPro" id="IPR010626">
    <property type="entry name" value="DUF1217"/>
</dbReference>
<dbReference type="Gene3D" id="1.10.3700.10">
    <property type="entry name" value="AGR C 984p-like"/>
    <property type="match status" value="1"/>
</dbReference>